<protein>
    <submittedName>
        <fullName evidence="1">Uncharacterized protein</fullName>
    </submittedName>
</protein>
<name>A0AAW1VK51_RUBAR</name>
<keyword evidence="2" id="KW-1185">Reference proteome</keyword>
<sequence length="95" mass="10399">MPSAAELAATGRTEQGHHRLGTGPMWLGSRPGFADLILWVVGIHGRATVLGSVMRWLCSVMDWNWVIGIDRLVSWGGFVICSGSLRELERCGYSV</sequence>
<accession>A0AAW1VK51</accession>
<dbReference type="EMBL" id="JBEDUW010000258">
    <property type="protein sequence ID" value="KAK9902454.1"/>
    <property type="molecule type" value="Genomic_DNA"/>
</dbReference>
<evidence type="ECO:0000313" key="1">
    <source>
        <dbReference type="EMBL" id="KAK9902454.1"/>
    </source>
</evidence>
<reference evidence="1 2" key="1">
    <citation type="journal article" date="2023" name="G3 (Bethesda)">
        <title>A chromosome-length genome assembly and annotation of blackberry (Rubus argutus, cv. 'Hillquist').</title>
        <authorList>
            <person name="Bruna T."/>
            <person name="Aryal R."/>
            <person name="Dudchenko O."/>
            <person name="Sargent D.J."/>
            <person name="Mead D."/>
            <person name="Buti M."/>
            <person name="Cavallini A."/>
            <person name="Hytonen T."/>
            <person name="Andres J."/>
            <person name="Pham M."/>
            <person name="Weisz D."/>
            <person name="Mascagni F."/>
            <person name="Usai G."/>
            <person name="Natali L."/>
            <person name="Bassil N."/>
            <person name="Fernandez G.E."/>
            <person name="Lomsadze A."/>
            <person name="Armour M."/>
            <person name="Olukolu B."/>
            <person name="Poorten T."/>
            <person name="Britton C."/>
            <person name="Davik J."/>
            <person name="Ashrafi H."/>
            <person name="Aiden E.L."/>
            <person name="Borodovsky M."/>
            <person name="Worthington M."/>
        </authorList>
    </citation>
    <scope>NUCLEOTIDE SEQUENCE [LARGE SCALE GENOMIC DNA]</scope>
    <source>
        <strain evidence="1">PI 553951</strain>
    </source>
</reference>
<evidence type="ECO:0000313" key="2">
    <source>
        <dbReference type="Proteomes" id="UP001457282"/>
    </source>
</evidence>
<dbReference type="AlphaFoldDB" id="A0AAW1VK51"/>
<dbReference type="Proteomes" id="UP001457282">
    <property type="component" value="Unassembled WGS sequence"/>
</dbReference>
<gene>
    <name evidence="1" type="ORF">M0R45_001693</name>
</gene>
<organism evidence="1 2">
    <name type="scientific">Rubus argutus</name>
    <name type="common">Southern blackberry</name>
    <dbReference type="NCBI Taxonomy" id="59490"/>
    <lineage>
        <taxon>Eukaryota</taxon>
        <taxon>Viridiplantae</taxon>
        <taxon>Streptophyta</taxon>
        <taxon>Embryophyta</taxon>
        <taxon>Tracheophyta</taxon>
        <taxon>Spermatophyta</taxon>
        <taxon>Magnoliopsida</taxon>
        <taxon>eudicotyledons</taxon>
        <taxon>Gunneridae</taxon>
        <taxon>Pentapetalae</taxon>
        <taxon>rosids</taxon>
        <taxon>fabids</taxon>
        <taxon>Rosales</taxon>
        <taxon>Rosaceae</taxon>
        <taxon>Rosoideae</taxon>
        <taxon>Rosoideae incertae sedis</taxon>
        <taxon>Rubus</taxon>
    </lineage>
</organism>
<comment type="caution">
    <text evidence="1">The sequence shown here is derived from an EMBL/GenBank/DDBJ whole genome shotgun (WGS) entry which is preliminary data.</text>
</comment>
<proteinExistence type="predicted"/>